<sequence>MTSIVLSSSACSGETKTAYSLRSRKGLALALLVAAGIICPLIATPSQAALACRTTCHSNVPARPLSYASAYTVGYNNGYNSGYKAGYIAGNTHALAMLYNAGYDYGFSGGYSGGYPAHPPIYRPARY</sequence>
<organism evidence="1 2">
    <name type="scientific">Pseudomonas asplenii</name>
    <dbReference type="NCBI Taxonomy" id="53407"/>
    <lineage>
        <taxon>Bacteria</taxon>
        <taxon>Pseudomonadati</taxon>
        <taxon>Pseudomonadota</taxon>
        <taxon>Gammaproteobacteria</taxon>
        <taxon>Pseudomonadales</taxon>
        <taxon>Pseudomonadaceae</taxon>
        <taxon>Pseudomonas</taxon>
    </lineage>
</organism>
<dbReference type="Proteomes" id="UP000037931">
    <property type="component" value="Unassembled WGS sequence"/>
</dbReference>
<evidence type="ECO:0000313" key="1">
    <source>
        <dbReference type="EMBL" id="KPA91807.1"/>
    </source>
</evidence>
<dbReference type="AlphaFoldDB" id="A0A0N0E4Y1"/>
<proteinExistence type="predicted"/>
<keyword evidence="2" id="KW-1185">Reference proteome</keyword>
<protein>
    <submittedName>
        <fullName evidence="1">Uncharacterized protein</fullName>
    </submittedName>
</protein>
<name>A0A0N0E4Y1_9PSED</name>
<comment type="caution">
    <text evidence="1">The sequence shown here is derived from an EMBL/GenBank/DDBJ whole genome shotgun (WGS) entry which is preliminary data.</text>
</comment>
<evidence type="ECO:0000313" key="2">
    <source>
        <dbReference type="Proteomes" id="UP000037931"/>
    </source>
</evidence>
<dbReference type="PATRIC" id="fig|50340.43.peg.4541"/>
<dbReference type="RefSeq" id="WP_152972974.1">
    <property type="nucleotide sequence ID" value="NZ_JSYZ01000004.1"/>
</dbReference>
<dbReference type="EMBL" id="JSYZ01000004">
    <property type="protein sequence ID" value="KPA91807.1"/>
    <property type="molecule type" value="Genomic_DNA"/>
</dbReference>
<gene>
    <name evidence="1" type="ORF">PF66_01388</name>
</gene>
<dbReference type="OrthoDB" id="10002136at2"/>
<reference evidence="1 2" key="1">
    <citation type="journal article" date="2015" name="PLoS ONE">
        <title>Rice-Infecting Pseudomonas Genomes Are Highly Accessorized and Harbor Multiple Putative Virulence Mechanisms to Cause Sheath Brown Rot.</title>
        <authorList>
            <person name="Quibod I.L."/>
            <person name="Grande G."/>
            <person name="Oreiro E.G."/>
            <person name="Borja F.N."/>
            <person name="Dossa G.S."/>
            <person name="Mauleon R."/>
            <person name="Cruz C.V."/>
            <person name="Oliva R."/>
        </authorList>
    </citation>
    <scope>NUCLEOTIDE SEQUENCE [LARGE SCALE GENOMIC DNA]</scope>
    <source>
        <strain evidence="1 2">IRRI 6609</strain>
    </source>
</reference>
<dbReference type="STRING" id="50340.PF66_01388"/>
<accession>A0A0N0E4Y1</accession>